<sequence length="1296" mass="147229">MSESLLKVGCRVQVPAKSVKGTVHYVGNTAFAQGKWIGIVLDEPKGKNNGTVKDKQYFKCEENYGMFLRPSHLVLLDQNDVPVLDLTEEATTPKTRSTTKLSGSRLSLASITSSPSREDLTGSTSSLASQPSSATRRTSSFVEKTPNSKLPKQIATPRKPTSKVTSASKQTNVRGSLSRSKEYTSEEQTGFVETLKPQFTPGQVMLSPGQPGPSGTNPTAAGGINMAGGSSNVSLLQQEIENLREQLKNLTDKYEALQVKRLQDKEKLKDYDKTKIQLDQMMEFKSKIMEAQAALQRELQLAKKEAREAIEAKNLHADEMADLAETVEMATLDKEMAEEKAESLQLELQEVRDKLEEVTLDYETLKAELEDGGNVEGIPKERVSFEFKQLQQQNARLRETVVKMRDLVAHDKHEYQKLQKDLDQKKSEIAELSRTKEKLSALVETFEEQVADLQEQVDAALGAEELVETLGNDKMTLQEKISELQEEIADLEALKDTNDQLLEAQKEIDIELREELDMALNTIREAQREKEAALENLNDSHKTIQKFRELVSKLQEQIQDLHGKLEAESKKPLAVPEIADFQKIFLETKAHKRAVDLELRQLDLNQKEQHVQFLMAFMPESFMNRGGDHDAILLLLLIPRLLWKCDILLGQINDKFPRVDGIQRKAVVKEDKVVQFACRCRLCYYLYSCQMVLHQFIFSLDTCTAETLLRAAAKYPEIAVQEKIIDSYIEAVKKDRLDENILAEPLEKCLNYLDAIRGIILESESDRLHESHYIKDLCQALISACDSVIIDCQSVQVMVNDTAGNGETYLLVQFISANLEHCLIQVKNIKRKIPTGEIMLNIPRIYLTKLNSSSQNINRIVKTMHEVAKFSRQFILLQGEPDAGMSTAKLEELFLSSADKYIDTEVDENSVTESVRNSITNFVKVVTEFSELIDKSEFDLINSTGEKLPDRPIALRAAAVKKELDETKILSKRLETKDMDIRELKVALKMKQEELSEMLIRKELLEKKLAVINRDHEEEVTKLRRELEEVKETLKRKEKEFDDTMDHLQADIDALDSERGELKEKLKMYSRKPLFDMTPESEYYATAEKSTASSGQIWRSVESDPAMQNEIEQLKNTLKTLSLQYFKQECDLHVKKLRELPSISVCNNTIEEEKESKRILNELWKEGQELRKQVIDGLVFGIIDFSEMKPGQKYEPSSFFSKQYTEKKEIQNRVNSFSAKVMEQLVKKVEGGHIETALKVFPTPEFKKVLTESNPTSIGFLSIPCPKKEAANFAPPLILDLKSLKLVQDKIGNLIS</sequence>
<feature type="region of interest" description="Disordered" evidence="10">
    <location>
        <begin position="88"/>
        <end position="190"/>
    </location>
</feature>
<feature type="compositionally biased region" description="Polar residues" evidence="10">
    <location>
        <begin position="136"/>
        <end position="150"/>
    </location>
</feature>
<evidence type="ECO:0000256" key="6">
    <source>
        <dbReference type="ARBA" id="ARBA00023017"/>
    </source>
</evidence>
<gene>
    <name evidence="12" type="ORF">PYX00_008817</name>
</gene>
<evidence type="ECO:0000256" key="10">
    <source>
        <dbReference type="SAM" id="MobiDB-lite"/>
    </source>
</evidence>
<comment type="subcellular location">
    <subcellularLocation>
        <location evidence="1">Cytoplasm</location>
        <location evidence="1">Cytoskeleton</location>
    </subcellularLocation>
</comment>
<evidence type="ECO:0000256" key="7">
    <source>
        <dbReference type="ARBA" id="ARBA00023054"/>
    </source>
</evidence>
<comment type="similarity">
    <text evidence="2">Belongs to the dynactin 150 kDa subunit family.</text>
</comment>
<dbReference type="GO" id="GO:0030424">
    <property type="term" value="C:axon"/>
    <property type="evidence" value="ECO:0007669"/>
    <property type="project" value="TreeGrafter"/>
</dbReference>
<evidence type="ECO:0000259" key="11">
    <source>
        <dbReference type="PROSITE" id="PS50245"/>
    </source>
</evidence>
<dbReference type="GO" id="GO:0007097">
    <property type="term" value="P:nuclear migration"/>
    <property type="evidence" value="ECO:0007669"/>
    <property type="project" value="TreeGrafter"/>
</dbReference>
<proteinExistence type="inferred from homology"/>
<dbReference type="Pfam" id="PF12455">
    <property type="entry name" value="Dynactin"/>
    <property type="match status" value="1"/>
</dbReference>
<reference evidence="12" key="1">
    <citation type="journal article" date="2024" name="Gigascience">
        <title>Chromosome-level genome of the poultry shaft louse Menopon gallinae provides insight into the host-switching and adaptive evolution of parasitic lice.</title>
        <authorList>
            <person name="Xu Y."/>
            <person name="Ma L."/>
            <person name="Liu S."/>
            <person name="Liang Y."/>
            <person name="Liu Q."/>
            <person name="He Z."/>
            <person name="Tian L."/>
            <person name="Duan Y."/>
            <person name="Cai W."/>
            <person name="Li H."/>
            <person name="Song F."/>
        </authorList>
    </citation>
    <scope>NUCLEOTIDE SEQUENCE</scope>
    <source>
        <strain evidence="12">Cailab_2023a</strain>
    </source>
</reference>
<organism evidence="12">
    <name type="scientific">Menopon gallinae</name>
    <name type="common">poultry shaft louse</name>
    <dbReference type="NCBI Taxonomy" id="328185"/>
    <lineage>
        <taxon>Eukaryota</taxon>
        <taxon>Metazoa</taxon>
        <taxon>Ecdysozoa</taxon>
        <taxon>Arthropoda</taxon>
        <taxon>Hexapoda</taxon>
        <taxon>Insecta</taxon>
        <taxon>Pterygota</taxon>
        <taxon>Neoptera</taxon>
        <taxon>Paraneoptera</taxon>
        <taxon>Psocodea</taxon>
        <taxon>Troctomorpha</taxon>
        <taxon>Phthiraptera</taxon>
        <taxon>Amblycera</taxon>
        <taxon>Menoponidae</taxon>
        <taxon>Menopon</taxon>
    </lineage>
</organism>
<comment type="caution">
    <text evidence="12">The sequence shown here is derived from an EMBL/GenBank/DDBJ whole genome shotgun (WGS) entry which is preliminary data.</text>
</comment>
<feature type="domain" description="CAP-Gly" evidence="11">
    <location>
        <begin position="27"/>
        <end position="69"/>
    </location>
</feature>
<feature type="coiled-coil region" evidence="9">
    <location>
        <begin position="957"/>
        <end position="1072"/>
    </location>
</feature>
<protein>
    <recommendedName>
        <fullName evidence="3">Dynactin subunit 1</fullName>
    </recommendedName>
</protein>
<evidence type="ECO:0000256" key="3">
    <source>
        <dbReference type="ARBA" id="ARBA00016574"/>
    </source>
</evidence>
<keyword evidence="4" id="KW-0963">Cytoplasm</keyword>
<feature type="compositionally biased region" description="Polar residues" evidence="10">
    <location>
        <begin position="162"/>
        <end position="178"/>
    </location>
</feature>
<dbReference type="GO" id="GO:0000132">
    <property type="term" value="P:establishment of mitotic spindle orientation"/>
    <property type="evidence" value="ECO:0007669"/>
    <property type="project" value="TreeGrafter"/>
</dbReference>
<evidence type="ECO:0000256" key="8">
    <source>
        <dbReference type="ARBA" id="ARBA00023212"/>
    </source>
</evidence>
<keyword evidence="6" id="KW-0243">Dynein</keyword>
<dbReference type="InterPro" id="IPR000938">
    <property type="entry name" value="CAP-Gly_domain"/>
</dbReference>
<dbReference type="Pfam" id="PF01302">
    <property type="entry name" value="CAP_GLY"/>
    <property type="match status" value="1"/>
</dbReference>
<dbReference type="InterPro" id="IPR036859">
    <property type="entry name" value="CAP-Gly_dom_sf"/>
</dbReference>
<keyword evidence="8" id="KW-0206">Cytoskeleton</keyword>
<evidence type="ECO:0000256" key="9">
    <source>
        <dbReference type="SAM" id="Coils"/>
    </source>
</evidence>
<feature type="coiled-coil region" evidence="9">
    <location>
        <begin position="226"/>
        <end position="571"/>
    </location>
</feature>
<evidence type="ECO:0000256" key="4">
    <source>
        <dbReference type="ARBA" id="ARBA00022490"/>
    </source>
</evidence>
<dbReference type="GO" id="GO:0000922">
    <property type="term" value="C:spindle pole"/>
    <property type="evidence" value="ECO:0007669"/>
    <property type="project" value="TreeGrafter"/>
</dbReference>
<evidence type="ECO:0000256" key="5">
    <source>
        <dbReference type="ARBA" id="ARBA00022701"/>
    </source>
</evidence>
<name>A0AAW2HQY1_9NEOP</name>
<dbReference type="PROSITE" id="PS00845">
    <property type="entry name" value="CAP_GLY_1"/>
    <property type="match status" value="1"/>
</dbReference>
<feature type="compositionally biased region" description="Low complexity" evidence="10">
    <location>
        <begin position="123"/>
        <end position="135"/>
    </location>
</feature>
<keyword evidence="5" id="KW-0493">Microtubule</keyword>
<evidence type="ECO:0000313" key="12">
    <source>
        <dbReference type="EMBL" id="KAL0271855.1"/>
    </source>
</evidence>
<keyword evidence="7 9" id="KW-0175">Coiled coil</keyword>
<dbReference type="SMART" id="SM01052">
    <property type="entry name" value="CAP_GLY"/>
    <property type="match status" value="1"/>
</dbReference>
<evidence type="ECO:0000256" key="1">
    <source>
        <dbReference type="ARBA" id="ARBA00004245"/>
    </source>
</evidence>
<dbReference type="EMBL" id="JARGDH010000004">
    <property type="protein sequence ID" value="KAL0271855.1"/>
    <property type="molecule type" value="Genomic_DNA"/>
</dbReference>
<dbReference type="GO" id="GO:0030286">
    <property type="term" value="C:dynein complex"/>
    <property type="evidence" value="ECO:0007669"/>
    <property type="project" value="UniProtKB-KW"/>
</dbReference>
<accession>A0AAW2HQY1</accession>
<feature type="compositionally biased region" description="Polar residues" evidence="10">
    <location>
        <begin position="89"/>
        <end position="115"/>
    </location>
</feature>
<evidence type="ECO:0000256" key="2">
    <source>
        <dbReference type="ARBA" id="ARBA00011010"/>
    </source>
</evidence>
<dbReference type="GO" id="GO:0005874">
    <property type="term" value="C:microtubule"/>
    <property type="evidence" value="ECO:0007669"/>
    <property type="project" value="UniProtKB-KW"/>
</dbReference>
<dbReference type="SUPFAM" id="SSF74924">
    <property type="entry name" value="Cap-Gly domain"/>
    <property type="match status" value="1"/>
</dbReference>
<dbReference type="PANTHER" id="PTHR18916">
    <property type="entry name" value="DYNACTIN 1-RELATED MICROTUBULE-BINDING"/>
    <property type="match status" value="1"/>
</dbReference>
<dbReference type="Gene3D" id="1.10.287.1490">
    <property type="match status" value="1"/>
</dbReference>
<dbReference type="PANTHER" id="PTHR18916:SF91">
    <property type="entry name" value="DYNACTIN SUBUNIT 1"/>
    <property type="match status" value="1"/>
</dbReference>
<dbReference type="PROSITE" id="PS50245">
    <property type="entry name" value="CAP_GLY_2"/>
    <property type="match status" value="1"/>
</dbReference>
<dbReference type="EMBL" id="JARGDH010000004">
    <property type="protein sequence ID" value="KAL0271852.1"/>
    <property type="molecule type" value="Genomic_DNA"/>
</dbReference>
<dbReference type="Gene3D" id="2.30.30.190">
    <property type="entry name" value="CAP Gly-rich-like domain"/>
    <property type="match status" value="1"/>
</dbReference>
<dbReference type="InterPro" id="IPR022157">
    <property type="entry name" value="Dynactin"/>
</dbReference>
<dbReference type="GO" id="GO:0000776">
    <property type="term" value="C:kinetochore"/>
    <property type="evidence" value="ECO:0007669"/>
    <property type="project" value="TreeGrafter"/>
</dbReference>